<keyword evidence="3" id="KW-1185">Reference proteome</keyword>
<accession>A0ABR9JS57</accession>
<dbReference type="RefSeq" id="WP_192759961.1">
    <property type="nucleotide sequence ID" value="NZ_JADBDZ010000001.1"/>
</dbReference>
<dbReference type="Gene3D" id="3.40.50.300">
    <property type="entry name" value="P-loop containing nucleotide triphosphate hydrolases"/>
    <property type="match status" value="1"/>
</dbReference>
<dbReference type="Proteomes" id="UP000627838">
    <property type="component" value="Unassembled WGS sequence"/>
</dbReference>
<dbReference type="EMBL" id="JADBDZ010000001">
    <property type="protein sequence ID" value="MBE1533397.1"/>
    <property type="molecule type" value="Genomic_DNA"/>
</dbReference>
<name>A0ABR9JS57_9ACTN</name>
<dbReference type="InterPro" id="IPR027417">
    <property type="entry name" value="P-loop_NTPase"/>
</dbReference>
<sequence length="456" mass="50675">MISSHSGRAERGTRPAIFLHVGAAKSGTTYLQQILWHNRHRLREQGVLYPGADQAAHVRAAFDLRHTFFSGASDPSVPGSWRRLVDECRDWGGDAIISQELFAPARMKYVRRALTDLTFADVHVVFTVRDLARQIPAHWQEDVKNRFDVSFSEFLATLKQPDRKAFEPARLFWGLQDPVDVLRRWGGTLPRERVHVVTLPRPGAPRDLLWRRFCEAVRLDPDAYDLAAPFDNPSLGLAETQWLLRLNRALDRERVGWHVHNAEVKLNLAQGVLAARPSPAKTVLPAEHLPWATELAVDTVERLRAARYAVVGDLYELIPMVGPGTAHWLPPAPDPDEPDWTAVADVGLDAIATLLARLRDAEDRAARTAEPDVPIAERLAEMSAHAAGLREVTGVLAAEATPPVVRRMREVGDRYPAVRGQLRGAYRLLQDIAARTEGAGDGDDTGNGKNSDTSTR</sequence>
<protein>
    <recommendedName>
        <fullName evidence="4">Sulfotransferase family protein</fullName>
    </recommendedName>
</protein>
<evidence type="ECO:0008006" key="4">
    <source>
        <dbReference type="Google" id="ProtNLM"/>
    </source>
</evidence>
<proteinExistence type="predicted"/>
<organism evidence="2 3">
    <name type="scientific">Actinomadura algeriensis</name>
    <dbReference type="NCBI Taxonomy" id="1679523"/>
    <lineage>
        <taxon>Bacteria</taxon>
        <taxon>Bacillati</taxon>
        <taxon>Actinomycetota</taxon>
        <taxon>Actinomycetes</taxon>
        <taxon>Streptosporangiales</taxon>
        <taxon>Thermomonosporaceae</taxon>
        <taxon>Actinomadura</taxon>
    </lineage>
</organism>
<feature type="compositionally biased region" description="Polar residues" evidence="1">
    <location>
        <begin position="447"/>
        <end position="456"/>
    </location>
</feature>
<reference evidence="2 3" key="1">
    <citation type="submission" date="2020-10" db="EMBL/GenBank/DDBJ databases">
        <title>Sequencing the genomes of 1000 actinobacteria strains.</title>
        <authorList>
            <person name="Klenk H.-P."/>
        </authorList>
    </citation>
    <scope>NUCLEOTIDE SEQUENCE [LARGE SCALE GENOMIC DNA]</scope>
    <source>
        <strain evidence="2 3">DSM 46744</strain>
    </source>
</reference>
<feature type="region of interest" description="Disordered" evidence="1">
    <location>
        <begin position="437"/>
        <end position="456"/>
    </location>
</feature>
<evidence type="ECO:0000256" key="1">
    <source>
        <dbReference type="SAM" id="MobiDB-lite"/>
    </source>
</evidence>
<evidence type="ECO:0000313" key="3">
    <source>
        <dbReference type="Proteomes" id="UP000627838"/>
    </source>
</evidence>
<comment type="caution">
    <text evidence="2">The sequence shown here is derived from an EMBL/GenBank/DDBJ whole genome shotgun (WGS) entry which is preliminary data.</text>
</comment>
<dbReference type="SUPFAM" id="SSF52540">
    <property type="entry name" value="P-loop containing nucleoside triphosphate hydrolases"/>
    <property type="match status" value="1"/>
</dbReference>
<evidence type="ECO:0000313" key="2">
    <source>
        <dbReference type="EMBL" id="MBE1533397.1"/>
    </source>
</evidence>
<gene>
    <name evidence="2" type="ORF">H4W34_003230</name>
</gene>